<keyword evidence="1 3" id="KW-0238">DNA-binding</keyword>
<sequence length="96" mass="10237">MDQVTVRVDAAGRMVIPRDLRDALGIPEGGELRLSLQDGELRATTRLAALRRIQAELRALPRAAGLASEALIAGRRAEAARGLHEDQAPAPVPPRG</sequence>
<proteinExistence type="predicted"/>
<evidence type="ECO:0000313" key="4">
    <source>
        <dbReference type="Proteomes" id="UP001243009"/>
    </source>
</evidence>
<evidence type="ECO:0000313" key="3">
    <source>
        <dbReference type="EMBL" id="MDO9710312.1"/>
    </source>
</evidence>
<dbReference type="Proteomes" id="UP001243009">
    <property type="component" value="Unassembled WGS sequence"/>
</dbReference>
<evidence type="ECO:0000256" key="1">
    <source>
        <dbReference type="PROSITE-ProRule" id="PRU01076"/>
    </source>
</evidence>
<dbReference type="GO" id="GO:0005524">
    <property type="term" value="F:ATP binding"/>
    <property type="evidence" value="ECO:0007669"/>
    <property type="project" value="UniProtKB-KW"/>
</dbReference>
<dbReference type="RefSeq" id="WP_305105176.1">
    <property type="nucleotide sequence ID" value="NZ_JAUTWS010000017.1"/>
</dbReference>
<dbReference type="Pfam" id="PF04014">
    <property type="entry name" value="MazE_antitoxin"/>
    <property type="match status" value="1"/>
</dbReference>
<dbReference type="PROSITE" id="PS51740">
    <property type="entry name" value="SPOVT_ABRB"/>
    <property type="match status" value="1"/>
</dbReference>
<dbReference type="Gene3D" id="2.10.260.10">
    <property type="match status" value="1"/>
</dbReference>
<dbReference type="SMART" id="SM00966">
    <property type="entry name" value="SpoVT_AbrB"/>
    <property type="match status" value="1"/>
</dbReference>
<feature type="domain" description="SpoVT-AbrB" evidence="2">
    <location>
        <begin position="3"/>
        <end position="48"/>
    </location>
</feature>
<dbReference type="GO" id="GO:0003677">
    <property type="term" value="F:DNA binding"/>
    <property type="evidence" value="ECO:0007669"/>
    <property type="project" value="UniProtKB-KW"/>
</dbReference>
<comment type="caution">
    <text evidence="3">The sequence shown here is derived from an EMBL/GenBank/DDBJ whole genome shotgun (WGS) entry which is preliminary data.</text>
</comment>
<gene>
    <name evidence="3" type="ORF">Q7A36_18300</name>
</gene>
<evidence type="ECO:0000259" key="2">
    <source>
        <dbReference type="PROSITE" id="PS51740"/>
    </source>
</evidence>
<dbReference type="EMBL" id="JAUTWS010000017">
    <property type="protein sequence ID" value="MDO9710312.1"/>
    <property type="molecule type" value="Genomic_DNA"/>
</dbReference>
<name>A0ABT9E2C3_9PROT</name>
<accession>A0ABT9E2C3</accession>
<reference evidence="3 4" key="1">
    <citation type="submission" date="2023-08" db="EMBL/GenBank/DDBJ databases">
        <title>The draft genome sequence of Paracraurococcus sp. LOR1-02.</title>
        <authorList>
            <person name="Kingkaew E."/>
            <person name="Tanasupawat S."/>
        </authorList>
    </citation>
    <scope>NUCLEOTIDE SEQUENCE [LARGE SCALE GENOMIC DNA]</scope>
    <source>
        <strain evidence="3 4">LOR1-02</strain>
    </source>
</reference>
<keyword evidence="4" id="KW-1185">Reference proteome</keyword>
<dbReference type="SUPFAM" id="SSF89447">
    <property type="entry name" value="AbrB/MazE/MraZ-like"/>
    <property type="match status" value="1"/>
</dbReference>
<protein>
    <submittedName>
        <fullName evidence="3">AbrB/MazE/SpoVT family DNA-binding domain-containing protein</fullName>
    </submittedName>
</protein>
<keyword evidence="3" id="KW-0067">ATP-binding</keyword>
<keyword evidence="3" id="KW-0547">Nucleotide-binding</keyword>
<organism evidence="3 4">
    <name type="scientific">Paracraurococcus lichenis</name>
    <dbReference type="NCBI Taxonomy" id="3064888"/>
    <lineage>
        <taxon>Bacteria</taxon>
        <taxon>Pseudomonadati</taxon>
        <taxon>Pseudomonadota</taxon>
        <taxon>Alphaproteobacteria</taxon>
        <taxon>Acetobacterales</taxon>
        <taxon>Roseomonadaceae</taxon>
        <taxon>Paracraurococcus</taxon>
    </lineage>
</organism>
<dbReference type="InterPro" id="IPR037914">
    <property type="entry name" value="SpoVT-AbrB_sf"/>
</dbReference>
<dbReference type="NCBIfam" id="TIGR01439">
    <property type="entry name" value="lp_hng_hel_AbrB"/>
    <property type="match status" value="1"/>
</dbReference>
<dbReference type="InterPro" id="IPR007159">
    <property type="entry name" value="SpoVT-AbrB_dom"/>
</dbReference>